<organism evidence="1 2">
    <name type="scientific">Clostridium punense</name>
    <dbReference type="NCBI Taxonomy" id="1054297"/>
    <lineage>
        <taxon>Bacteria</taxon>
        <taxon>Bacillati</taxon>
        <taxon>Bacillota</taxon>
        <taxon>Clostridia</taxon>
        <taxon>Eubacteriales</taxon>
        <taxon>Clostridiaceae</taxon>
        <taxon>Clostridium</taxon>
    </lineage>
</organism>
<dbReference type="NCBIfam" id="NF033727">
    <property type="entry name" value="chaperon_ArsD"/>
    <property type="match status" value="1"/>
</dbReference>
<dbReference type="Gene3D" id="3.40.30.10">
    <property type="entry name" value="Glutaredoxin"/>
    <property type="match status" value="1"/>
</dbReference>
<accession>A0ABS4K8Y5</accession>
<sequence length="102" mass="11673">MKLELFEKPMCCPTGICGPSVDETLVKLQENIKILQEKYSDLKVERYQPQTHGLQFMAAKDVSQFVKEEKMKALPITKVNGVIIKKGEYPTLEEIEEALRSE</sequence>
<dbReference type="InterPro" id="IPR010712">
    <property type="entry name" value="Arsenical-R_ArsD"/>
</dbReference>
<dbReference type="Proteomes" id="UP001519308">
    <property type="component" value="Unassembled WGS sequence"/>
</dbReference>
<protein>
    <recommendedName>
        <fullName evidence="3">Arsenical resistance operon transcriptional repressor ArsD</fullName>
    </recommendedName>
</protein>
<evidence type="ECO:0000313" key="2">
    <source>
        <dbReference type="Proteomes" id="UP001519308"/>
    </source>
</evidence>
<name>A0ABS4K8Y5_9CLOT</name>
<comment type="caution">
    <text evidence="1">The sequence shown here is derived from an EMBL/GenBank/DDBJ whole genome shotgun (WGS) entry which is preliminary data.</text>
</comment>
<proteinExistence type="predicted"/>
<reference evidence="1 2" key="1">
    <citation type="submission" date="2021-03" db="EMBL/GenBank/DDBJ databases">
        <title>Genomic Encyclopedia of Type Strains, Phase IV (KMG-IV): sequencing the most valuable type-strain genomes for metagenomic binning, comparative biology and taxonomic classification.</title>
        <authorList>
            <person name="Goeker M."/>
        </authorList>
    </citation>
    <scope>NUCLEOTIDE SEQUENCE [LARGE SCALE GENOMIC DNA]</scope>
    <source>
        <strain evidence="1 2">DSM 28650</strain>
    </source>
</reference>
<keyword evidence="2" id="KW-1185">Reference proteome</keyword>
<evidence type="ECO:0008006" key="3">
    <source>
        <dbReference type="Google" id="ProtNLM"/>
    </source>
</evidence>
<gene>
    <name evidence="1" type="ORF">J2Z44_003548</name>
</gene>
<dbReference type="Pfam" id="PF06953">
    <property type="entry name" value="ArsD"/>
    <property type="match status" value="1"/>
</dbReference>
<dbReference type="EMBL" id="JAGGLL010000035">
    <property type="protein sequence ID" value="MBP2023706.1"/>
    <property type="molecule type" value="Genomic_DNA"/>
</dbReference>
<evidence type="ECO:0000313" key="1">
    <source>
        <dbReference type="EMBL" id="MBP2023706.1"/>
    </source>
</evidence>
<dbReference type="RefSeq" id="WP_021284279.1">
    <property type="nucleotide sequence ID" value="NZ_JAGGLL010000035.1"/>
</dbReference>